<keyword evidence="5" id="KW-0479">Metal-binding</keyword>
<dbReference type="Gene3D" id="3.40.630.10">
    <property type="entry name" value="Zn peptidases"/>
    <property type="match status" value="1"/>
</dbReference>
<evidence type="ECO:0000313" key="14">
    <source>
        <dbReference type="Proteomes" id="UP000288716"/>
    </source>
</evidence>
<dbReference type="SUPFAM" id="SSF54897">
    <property type="entry name" value="Protease propeptides/inhibitors"/>
    <property type="match status" value="1"/>
</dbReference>
<dbReference type="GO" id="GO:0004181">
    <property type="term" value="F:metallocarboxypeptidase activity"/>
    <property type="evidence" value="ECO:0007669"/>
    <property type="project" value="InterPro"/>
</dbReference>
<feature type="active site" description="Proton donor/acceptor" evidence="11">
    <location>
        <position position="329"/>
    </location>
</feature>
<dbReference type="InterPro" id="IPR057247">
    <property type="entry name" value="CARBOXYPEPT_ZN_2"/>
</dbReference>
<dbReference type="GO" id="GO:0008270">
    <property type="term" value="F:zinc ion binding"/>
    <property type="evidence" value="ECO:0007669"/>
    <property type="project" value="InterPro"/>
</dbReference>
<dbReference type="GO" id="GO:0006508">
    <property type="term" value="P:proteolysis"/>
    <property type="evidence" value="ECO:0007669"/>
    <property type="project" value="UniProtKB-KW"/>
</dbReference>
<name>A0A443SID3_9ACAR</name>
<dbReference type="SUPFAM" id="SSF53187">
    <property type="entry name" value="Zn-dependent exopeptidases"/>
    <property type="match status" value="1"/>
</dbReference>
<proteinExistence type="inferred from homology"/>
<dbReference type="GO" id="GO:0005615">
    <property type="term" value="C:extracellular space"/>
    <property type="evidence" value="ECO:0007669"/>
    <property type="project" value="TreeGrafter"/>
</dbReference>
<keyword evidence="6" id="KW-0732">Signal</keyword>
<evidence type="ECO:0000256" key="1">
    <source>
        <dbReference type="ARBA" id="ARBA00001947"/>
    </source>
</evidence>
<comment type="cofactor">
    <cofactor evidence="1">
        <name>Zn(2+)</name>
        <dbReference type="ChEBI" id="CHEBI:29105"/>
    </cofactor>
</comment>
<keyword evidence="4" id="KW-0645">Protease</keyword>
<dbReference type="PROSITE" id="PS52035">
    <property type="entry name" value="PEPTIDASE_M14"/>
    <property type="match status" value="1"/>
</dbReference>
<evidence type="ECO:0000259" key="12">
    <source>
        <dbReference type="PROSITE" id="PS52035"/>
    </source>
</evidence>
<comment type="similarity">
    <text evidence="2 11">Belongs to the peptidase M14 family.</text>
</comment>
<evidence type="ECO:0000256" key="3">
    <source>
        <dbReference type="ARBA" id="ARBA00022645"/>
    </source>
</evidence>
<comment type="caution">
    <text evidence="13">The sequence shown here is derived from an EMBL/GenBank/DDBJ whole genome shotgun (WGS) entry which is preliminary data.</text>
</comment>
<dbReference type="Pfam" id="PF02244">
    <property type="entry name" value="Propep_M14"/>
    <property type="match status" value="1"/>
</dbReference>
<evidence type="ECO:0000313" key="13">
    <source>
        <dbReference type="EMBL" id="RWS27284.1"/>
    </source>
</evidence>
<dbReference type="VEuPathDB" id="VectorBase:LDEU004756"/>
<organism evidence="13 14">
    <name type="scientific">Leptotrombidium deliense</name>
    <dbReference type="NCBI Taxonomy" id="299467"/>
    <lineage>
        <taxon>Eukaryota</taxon>
        <taxon>Metazoa</taxon>
        <taxon>Ecdysozoa</taxon>
        <taxon>Arthropoda</taxon>
        <taxon>Chelicerata</taxon>
        <taxon>Arachnida</taxon>
        <taxon>Acari</taxon>
        <taxon>Acariformes</taxon>
        <taxon>Trombidiformes</taxon>
        <taxon>Prostigmata</taxon>
        <taxon>Anystina</taxon>
        <taxon>Parasitengona</taxon>
        <taxon>Trombiculoidea</taxon>
        <taxon>Trombiculidae</taxon>
        <taxon>Leptotrombidium</taxon>
    </lineage>
</organism>
<evidence type="ECO:0000256" key="10">
    <source>
        <dbReference type="ARBA" id="ARBA00023157"/>
    </source>
</evidence>
<protein>
    <submittedName>
        <fullName evidence="13">Carboxypeptidase B-like protein</fullName>
    </submittedName>
</protein>
<reference evidence="13 14" key="1">
    <citation type="journal article" date="2018" name="Gigascience">
        <title>Genomes of trombidid mites reveal novel predicted allergens and laterally-transferred genes associated with secondary metabolism.</title>
        <authorList>
            <person name="Dong X."/>
            <person name="Chaisiri K."/>
            <person name="Xia D."/>
            <person name="Armstrong S.D."/>
            <person name="Fang Y."/>
            <person name="Donnelly M.J."/>
            <person name="Kadowaki T."/>
            <person name="McGarry J.W."/>
            <person name="Darby A.C."/>
            <person name="Makepeace B.L."/>
        </authorList>
    </citation>
    <scope>NUCLEOTIDE SEQUENCE [LARGE SCALE GENOMIC DNA]</scope>
    <source>
        <strain evidence="13">UoL-UT</strain>
    </source>
</reference>
<dbReference type="Pfam" id="PF00246">
    <property type="entry name" value="Peptidase_M14"/>
    <property type="match status" value="1"/>
</dbReference>
<dbReference type="PRINTS" id="PR00765">
    <property type="entry name" value="CRBOXYPTASEA"/>
</dbReference>
<evidence type="ECO:0000256" key="9">
    <source>
        <dbReference type="ARBA" id="ARBA00023049"/>
    </source>
</evidence>
<dbReference type="OrthoDB" id="6416026at2759"/>
<accession>A0A443SID3</accession>
<dbReference type="PANTHER" id="PTHR11705">
    <property type="entry name" value="PROTEASE FAMILY M14 CARBOXYPEPTIDASE A,B"/>
    <property type="match status" value="1"/>
</dbReference>
<dbReference type="InterPro" id="IPR003146">
    <property type="entry name" value="M14A_act_pep"/>
</dbReference>
<keyword evidence="14" id="KW-1185">Reference proteome</keyword>
<dbReference type="Gene3D" id="3.30.70.340">
    <property type="entry name" value="Metallocarboxypeptidase-like"/>
    <property type="match status" value="1"/>
</dbReference>
<keyword evidence="9" id="KW-0482">Metalloprotease</keyword>
<dbReference type="CDD" id="cd03860">
    <property type="entry name" value="M14_CP_A-B_like"/>
    <property type="match status" value="1"/>
</dbReference>
<gene>
    <name evidence="13" type="ORF">B4U80_02386</name>
</gene>
<dbReference type="SMART" id="SM00631">
    <property type="entry name" value="Zn_pept"/>
    <property type="match status" value="1"/>
</dbReference>
<evidence type="ECO:0000256" key="2">
    <source>
        <dbReference type="ARBA" id="ARBA00005988"/>
    </source>
</evidence>
<dbReference type="Proteomes" id="UP000288716">
    <property type="component" value="Unassembled WGS sequence"/>
</dbReference>
<dbReference type="AlphaFoldDB" id="A0A443SID3"/>
<dbReference type="PROSITE" id="PS00133">
    <property type="entry name" value="CARBOXYPEPT_ZN_2"/>
    <property type="match status" value="1"/>
</dbReference>
<dbReference type="EMBL" id="NCKV01002129">
    <property type="protein sequence ID" value="RWS27284.1"/>
    <property type="molecule type" value="Genomic_DNA"/>
</dbReference>
<evidence type="ECO:0000256" key="8">
    <source>
        <dbReference type="ARBA" id="ARBA00022833"/>
    </source>
</evidence>
<evidence type="ECO:0000256" key="5">
    <source>
        <dbReference type="ARBA" id="ARBA00022723"/>
    </source>
</evidence>
<keyword evidence="3 13" id="KW-0121">Carboxypeptidase</keyword>
<evidence type="ECO:0000256" key="4">
    <source>
        <dbReference type="ARBA" id="ARBA00022670"/>
    </source>
</evidence>
<sequence>MITNVQTKGLTVWNDMPVVNGTLMAHVASEHKESALKSLDDLNVKYEIVSHNLQEIIDKEKQEAKKKRVAGGYLNFETYNTLRDIYDYLNSLPQKYAGMATPISIGRTHENRDIRGVIIRNTDSVLKEIVFFECGIHAREWVSTATCLWIINELLSKQNSLLQRFEFHIIPVVNPDGYSYTWTIDRLWRKNRSPSGNGCFGVDLNRNFDIDFCRVGCSRNPCDKEVYCGAYGFSERETQAVRDYVFSIEDRLKVYFDLHAFAQVWMYPYSYKKDYADNYYELDELSRIGVTALSSVSSTQYRRGPISQVISSLDWVYENTNCKLCFALELRDTGRYGFILPPSLIRPTAIETWTGISATLSRIPR</sequence>
<keyword evidence="10" id="KW-1015">Disulfide bond</keyword>
<keyword evidence="7" id="KW-0378">Hydrolase</keyword>
<dbReference type="InterPro" id="IPR000834">
    <property type="entry name" value="Peptidase_M14"/>
</dbReference>
<dbReference type="InterPro" id="IPR036990">
    <property type="entry name" value="M14A-like_propep"/>
</dbReference>
<evidence type="ECO:0000256" key="7">
    <source>
        <dbReference type="ARBA" id="ARBA00022801"/>
    </source>
</evidence>
<feature type="domain" description="Peptidase M14" evidence="12">
    <location>
        <begin position="78"/>
        <end position="363"/>
    </location>
</feature>
<dbReference type="PANTHER" id="PTHR11705:SF140">
    <property type="entry name" value="FI02848P-RELATED"/>
    <property type="match status" value="1"/>
</dbReference>
<evidence type="ECO:0000256" key="11">
    <source>
        <dbReference type="PROSITE-ProRule" id="PRU01379"/>
    </source>
</evidence>
<evidence type="ECO:0000256" key="6">
    <source>
        <dbReference type="ARBA" id="ARBA00022729"/>
    </source>
</evidence>
<keyword evidence="8" id="KW-0862">Zinc</keyword>
<dbReference type="FunFam" id="3.40.630.10:FF:000084">
    <property type="entry name" value="Carboxypeptidase B2"/>
    <property type="match status" value="1"/>
</dbReference>